<evidence type="ECO:0000256" key="1">
    <source>
        <dbReference type="ARBA" id="ARBA00023242"/>
    </source>
</evidence>
<gene>
    <name evidence="5" type="ORF">SI7747_09011100</name>
</gene>
<proteinExistence type="predicted"/>
<dbReference type="EMBL" id="CACRZD030000009">
    <property type="protein sequence ID" value="CAA6664711.1"/>
    <property type="molecule type" value="Genomic_DNA"/>
</dbReference>
<accession>A0A7I8J3S4</accession>
<dbReference type="PANTHER" id="PTHR34122">
    <property type="entry name" value="EXPRESSED PROTEIN-RELATED"/>
    <property type="match status" value="1"/>
</dbReference>
<comment type="caution">
    <text evidence="2">Lacks conserved residue(s) required for the propagation of feature annotation.</text>
</comment>
<feature type="domain" description="WRC" evidence="4">
    <location>
        <begin position="112"/>
        <end position="156"/>
    </location>
</feature>
<feature type="region of interest" description="Disordered" evidence="3">
    <location>
        <begin position="200"/>
        <end position="220"/>
    </location>
</feature>
<evidence type="ECO:0000313" key="5">
    <source>
        <dbReference type="EMBL" id="CAA2625331.1"/>
    </source>
</evidence>
<sequence length="239" mass="25163">MPLAGVGEEFPLKKRRGGFLIRGTRSGGDEDDGAEDEQEEEKALVENGGLIERESKAMSYGTRRRSTIAAATDDTGGGGGGGATATIVKEEGGLLLSAAGPSGKKRRSPAVLMEGSRCSRVNGRGWRCCQQTLVGYSLCEHHLGKGRLRSMNSVRCNGRGRKKETAAPPSPTLQPAEKVVKAGKRRKKIGMVKARSISSLLHQPHLPTPTTTVQPVSSPSAGTISASLGYAIDHDSVMA</sequence>
<dbReference type="AlphaFoldDB" id="A0A7I8J3S4"/>
<feature type="compositionally biased region" description="Acidic residues" evidence="3">
    <location>
        <begin position="29"/>
        <end position="40"/>
    </location>
</feature>
<dbReference type="PANTHER" id="PTHR34122:SF1">
    <property type="entry name" value="EXPRESSED PROTEIN"/>
    <property type="match status" value="1"/>
</dbReference>
<protein>
    <recommendedName>
        <fullName evidence="4">WRC domain-containing protein</fullName>
    </recommendedName>
</protein>
<feature type="region of interest" description="Disordered" evidence="3">
    <location>
        <begin position="15"/>
        <end position="50"/>
    </location>
</feature>
<dbReference type="Pfam" id="PF08879">
    <property type="entry name" value="WRC"/>
    <property type="match status" value="1"/>
</dbReference>
<reference evidence="5 6" key="1">
    <citation type="submission" date="2019-12" db="EMBL/GenBank/DDBJ databases">
        <authorList>
            <person name="Scholz U."/>
            <person name="Mascher M."/>
            <person name="Fiebig A."/>
        </authorList>
    </citation>
    <scope>NUCLEOTIDE SEQUENCE</scope>
</reference>
<evidence type="ECO:0000256" key="2">
    <source>
        <dbReference type="PROSITE-ProRule" id="PRU01002"/>
    </source>
</evidence>
<dbReference type="EMBL" id="LR743596">
    <property type="protein sequence ID" value="CAA2625331.1"/>
    <property type="molecule type" value="Genomic_DNA"/>
</dbReference>
<keyword evidence="6" id="KW-1185">Reference proteome</keyword>
<keyword evidence="1" id="KW-0539">Nucleus</keyword>
<dbReference type="Proteomes" id="UP001189122">
    <property type="component" value="Unassembled WGS sequence"/>
</dbReference>
<evidence type="ECO:0000259" key="4">
    <source>
        <dbReference type="PROSITE" id="PS51667"/>
    </source>
</evidence>
<evidence type="ECO:0000313" key="6">
    <source>
        <dbReference type="Proteomes" id="UP001189122"/>
    </source>
</evidence>
<feature type="region of interest" description="Disordered" evidence="3">
    <location>
        <begin position="157"/>
        <end position="178"/>
    </location>
</feature>
<evidence type="ECO:0000256" key="3">
    <source>
        <dbReference type="SAM" id="MobiDB-lite"/>
    </source>
</evidence>
<name>A0A7I8J3S4_SPIIN</name>
<organism evidence="5">
    <name type="scientific">Spirodela intermedia</name>
    <name type="common">Intermediate duckweed</name>
    <dbReference type="NCBI Taxonomy" id="51605"/>
    <lineage>
        <taxon>Eukaryota</taxon>
        <taxon>Viridiplantae</taxon>
        <taxon>Streptophyta</taxon>
        <taxon>Embryophyta</taxon>
        <taxon>Tracheophyta</taxon>
        <taxon>Spermatophyta</taxon>
        <taxon>Magnoliopsida</taxon>
        <taxon>Liliopsida</taxon>
        <taxon>Araceae</taxon>
        <taxon>Lemnoideae</taxon>
        <taxon>Spirodela</taxon>
    </lineage>
</organism>
<dbReference type="PROSITE" id="PS51667">
    <property type="entry name" value="WRC"/>
    <property type="match status" value="1"/>
</dbReference>
<dbReference type="InterPro" id="IPR014977">
    <property type="entry name" value="WRC_dom"/>
</dbReference>